<keyword evidence="6 8" id="KW-1133">Transmembrane helix</keyword>
<comment type="similarity">
    <text evidence="8">Belongs to the binding-protein-dependent transport system permease family.</text>
</comment>
<feature type="domain" description="ABC transmembrane type-1" evidence="9">
    <location>
        <begin position="55"/>
        <end position="243"/>
    </location>
</feature>
<keyword evidence="4" id="KW-0997">Cell inner membrane</keyword>
<comment type="subcellular location">
    <subcellularLocation>
        <location evidence="1">Cell inner membrane</location>
        <topology evidence="1">Multi-pass membrane protein</topology>
    </subcellularLocation>
    <subcellularLocation>
        <location evidence="8">Cell membrane</location>
        <topology evidence="8">Multi-pass membrane protein</topology>
    </subcellularLocation>
</comment>
<proteinExistence type="inferred from homology"/>
<dbReference type="GO" id="GO:0055085">
    <property type="term" value="P:transmembrane transport"/>
    <property type="evidence" value="ECO:0007669"/>
    <property type="project" value="InterPro"/>
</dbReference>
<gene>
    <name evidence="10" type="ORF">DRB17_07935</name>
</gene>
<feature type="transmembrane region" description="Helical" evidence="8">
    <location>
        <begin position="175"/>
        <end position="201"/>
    </location>
</feature>
<dbReference type="PANTHER" id="PTHR43357">
    <property type="entry name" value="INNER MEMBRANE ABC TRANSPORTER PERMEASE PROTEIN YDCV"/>
    <property type="match status" value="1"/>
</dbReference>
<dbReference type="InterPro" id="IPR035906">
    <property type="entry name" value="MetI-like_sf"/>
</dbReference>
<evidence type="ECO:0000256" key="7">
    <source>
        <dbReference type="ARBA" id="ARBA00023136"/>
    </source>
</evidence>
<organism evidence="10 11">
    <name type="scientific">Ferruginivarius sediminum</name>
    <dbReference type="NCBI Taxonomy" id="2661937"/>
    <lineage>
        <taxon>Bacteria</taxon>
        <taxon>Pseudomonadati</taxon>
        <taxon>Pseudomonadota</taxon>
        <taxon>Alphaproteobacteria</taxon>
        <taxon>Rhodospirillales</taxon>
        <taxon>Rhodospirillaceae</taxon>
        <taxon>Ferruginivarius</taxon>
    </lineage>
</organism>
<accession>A0A369TB89</accession>
<evidence type="ECO:0000256" key="8">
    <source>
        <dbReference type="RuleBase" id="RU363032"/>
    </source>
</evidence>
<comment type="caution">
    <text evidence="10">The sequence shown here is derived from an EMBL/GenBank/DDBJ whole genome shotgun (WGS) entry which is preliminary data.</text>
</comment>
<dbReference type="EMBL" id="QPMH01000005">
    <property type="protein sequence ID" value="RDD62601.1"/>
    <property type="molecule type" value="Genomic_DNA"/>
</dbReference>
<evidence type="ECO:0000256" key="4">
    <source>
        <dbReference type="ARBA" id="ARBA00022519"/>
    </source>
</evidence>
<keyword evidence="2 8" id="KW-0813">Transport</keyword>
<dbReference type="Pfam" id="PF00528">
    <property type="entry name" value="BPD_transp_1"/>
    <property type="match status" value="1"/>
</dbReference>
<feature type="transmembrane region" description="Helical" evidence="8">
    <location>
        <begin position="93"/>
        <end position="114"/>
    </location>
</feature>
<evidence type="ECO:0000313" key="10">
    <source>
        <dbReference type="EMBL" id="RDD62601.1"/>
    </source>
</evidence>
<feature type="transmembrane region" description="Helical" evidence="8">
    <location>
        <begin position="221"/>
        <end position="246"/>
    </location>
</feature>
<dbReference type="CDD" id="cd06261">
    <property type="entry name" value="TM_PBP2"/>
    <property type="match status" value="1"/>
</dbReference>
<keyword evidence="11" id="KW-1185">Reference proteome</keyword>
<evidence type="ECO:0000259" key="9">
    <source>
        <dbReference type="PROSITE" id="PS50928"/>
    </source>
</evidence>
<name>A0A369TB89_9PROT</name>
<dbReference type="SUPFAM" id="SSF161098">
    <property type="entry name" value="MetI-like"/>
    <property type="match status" value="1"/>
</dbReference>
<evidence type="ECO:0000256" key="1">
    <source>
        <dbReference type="ARBA" id="ARBA00004429"/>
    </source>
</evidence>
<evidence type="ECO:0000256" key="6">
    <source>
        <dbReference type="ARBA" id="ARBA00022989"/>
    </source>
</evidence>
<feature type="transmembrane region" description="Helical" evidence="8">
    <location>
        <begin position="59"/>
        <end position="81"/>
    </location>
</feature>
<dbReference type="GO" id="GO:0005886">
    <property type="term" value="C:plasma membrane"/>
    <property type="evidence" value="ECO:0007669"/>
    <property type="project" value="UniProtKB-SubCell"/>
</dbReference>
<evidence type="ECO:0000256" key="2">
    <source>
        <dbReference type="ARBA" id="ARBA00022448"/>
    </source>
</evidence>
<protein>
    <submittedName>
        <fullName evidence="10">ABC transporter permease</fullName>
    </submittedName>
</protein>
<reference evidence="10 11" key="1">
    <citation type="submission" date="2018-07" db="EMBL/GenBank/DDBJ databases">
        <title>Venubactetium sediminum gen. nov., sp. nov., isolated from a marine solar saltern.</title>
        <authorList>
            <person name="Wang S."/>
        </authorList>
    </citation>
    <scope>NUCLEOTIDE SEQUENCE [LARGE SCALE GENOMIC DNA]</scope>
    <source>
        <strain evidence="10 11">WD2A32</strain>
    </source>
</reference>
<keyword evidence="7 8" id="KW-0472">Membrane</keyword>
<evidence type="ECO:0000256" key="5">
    <source>
        <dbReference type="ARBA" id="ARBA00022692"/>
    </source>
</evidence>
<keyword evidence="5 8" id="KW-0812">Transmembrane</keyword>
<sequence>MRLFVALVCIFLLAPILAIVPISFSSGSFLTYPLPGFSLQWYAEVFEPRPWMFALKNSLIVGSGATVLATTLGTLAALGLAKGNLPGRSAVNAFLISPMIVPLVITAVGVYFFFARIGLNASYPGLILGHTALAVPFVVITVTATLEGFDTNLIRAGQSLGAGPLRVFRRITLPLIAPGVASGAIFAFAISFDEVVVTVFLAGPAQRTLPRQMFDGIRENISPAILAVATLLVLVALALMVTIGLLKRRSDRLRGLHG</sequence>
<keyword evidence="3" id="KW-1003">Cell membrane</keyword>
<dbReference type="PROSITE" id="PS50928">
    <property type="entry name" value="ABC_TM1"/>
    <property type="match status" value="1"/>
</dbReference>
<evidence type="ECO:0000256" key="3">
    <source>
        <dbReference type="ARBA" id="ARBA00022475"/>
    </source>
</evidence>
<evidence type="ECO:0000313" key="11">
    <source>
        <dbReference type="Proteomes" id="UP000253941"/>
    </source>
</evidence>
<dbReference type="Proteomes" id="UP000253941">
    <property type="component" value="Unassembled WGS sequence"/>
</dbReference>
<feature type="transmembrane region" description="Helical" evidence="8">
    <location>
        <begin position="126"/>
        <end position="146"/>
    </location>
</feature>
<dbReference type="InterPro" id="IPR000515">
    <property type="entry name" value="MetI-like"/>
</dbReference>
<dbReference type="PANTHER" id="PTHR43357:SF4">
    <property type="entry name" value="INNER MEMBRANE ABC TRANSPORTER PERMEASE PROTEIN YDCV"/>
    <property type="match status" value="1"/>
</dbReference>
<dbReference type="AlphaFoldDB" id="A0A369TB89"/>
<dbReference type="Gene3D" id="1.10.3720.10">
    <property type="entry name" value="MetI-like"/>
    <property type="match status" value="1"/>
</dbReference>